<dbReference type="AlphaFoldDB" id="A0A0F8ZIA8"/>
<organism evidence="1">
    <name type="scientific">marine sediment metagenome</name>
    <dbReference type="NCBI Taxonomy" id="412755"/>
    <lineage>
        <taxon>unclassified sequences</taxon>
        <taxon>metagenomes</taxon>
        <taxon>ecological metagenomes</taxon>
    </lineage>
</organism>
<dbReference type="EMBL" id="LAZR01060215">
    <property type="protein sequence ID" value="KKK66154.1"/>
    <property type="molecule type" value="Genomic_DNA"/>
</dbReference>
<name>A0A0F8ZIA8_9ZZZZ</name>
<reference evidence="1" key="1">
    <citation type="journal article" date="2015" name="Nature">
        <title>Complex archaea that bridge the gap between prokaryotes and eukaryotes.</title>
        <authorList>
            <person name="Spang A."/>
            <person name="Saw J.H."/>
            <person name="Jorgensen S.L."/>
            <person name="Zaremba-Niedzwiedzka K."/>
            <person name="Martijn J."/>
            <person name="Lind A.E."/>
            <person name="van Eijk R."/>
            <person name="Schleper C."/>
            <person name="Guy L."/>
            <person name="Ettema T.J."/>
        </authorList>
    </citation>
    <scope>NUCLEOTIDE SEQUENCE</scope>
</reference>
<accession>A0A0F8ZIA8</accession>
<sequence>RYGVKGSMEQSNRQDEPRVLTEEFVDRIDKLTKSPSERARFIWIELAHTNSKVTNWDLICFCVETLGFMSSEFPWLKKAAIAASQLVYKAHYLNHDRIIASDHEINLMMNIPKMTGR</sequence>
<protein>
    <submittedName>
        <fullName evidence="1">Uncharacterized protein</fullName>
    </submittedName>
</protein>
<feature type="non-terminal residue" evidence="1">
    <location>
        <position position="1"/>
    </location>
</feature>
<gene>
    <name evidence="1" type="ORF">LCGC14_2966930</name>
</gene>
<evidence type="ECO:0000313" key="1">
    <source>
        <dbReference type="EMBL" id="KKK66154.1"/>
    </source>
</evidence>
<proteinExistence type="predicted"/>
<comment type="caution">
    <text evidence="1">The sequence shown here is derived from an EMBL/GenBank/DDBJ whole genome shotgun (WGS) entry which is preliminary data.</text>
</comment>